<accession>A0A026WYV9</accession>
<feature type="compositionally biased region" description="Basic and acidic residues" evidence="1">
    <location>
        <begin position="49"/>
        <end position="59"/>
    </location>
</feature>
<organism evidence="2 3">
    <name type="scientific">Ooceraea biroi</name>
    <name type="common">Clonal raider ant</name>
    <name type="synonym">Cerapachys biroi</name>
    <dbReference type="NCBI Taxonomy" id="2015173"/>
    <lineage>
        <taxon>Eukaryota</taxon>
        <taxon>Metazoa</taxon>
        <taxon>Ecdysozoa</taxon>
        <taxon>Arthropoda</taxon>
        <taxon>Hexapoda</taxon>
        <taxon>Insecta</taxon>
        <taxon>Pterygota</taxon>
        <taxon>Neoptera</taxon>
        <taxon>Endopterygota</taxon>
        <taxon>Hymenoptera</taxon>
        <taxon>Apocrita</taxon>
        <taxon>Aculeata</taxon>
        <taxon>Formicoidea</taxon>
        <taxon>Formicidae</taxon>
        <taxon>Dorylinae</taxon>
        <taxon>Ooceraea</taxon>
    </lineage>
</organism>
<evidence type="ECO:0000313" key="3">
    <source>
        <dbReference type="Proteomes" id="UP000053097"/>
    </source>
</evidence>
<feature type="compositionally biased region" description="Basic and acidic residues" evidence="1">
    <location>
        <begin position="28"/>
        <end position="42"/>
    </location>
</feature>
<keyword evidence="3" id="KW-1185">Reference proteome</keyword>
<protein>
    <submittedName>
        <fullName evidence="2">Uncharacterized protein</fullName>
    </submittedName>
</protein>
<evidence type="ECO:0000256" key="1">
    <source>
        <dbReference type="SAM" id="MobiDB-lite"/>
    </source>
</evidence>
<reference evidence="2 3" key="1">
    <citation type="journal article" date="2014" name="Curr. Biol.">
        <title>The genome of the clonal raider ant Cerapachys biroi.</title>
        <authorList>
            <person name="Oxley P.R."/>
            <person name="Ji L."/>
            <person name="Fetter-Pruneda I."/>
            <person name="McKenzie S.K."/>
            <person name="Li C."/>
            <person name="Hu H."/>
            <person name="Zhang G."/>
            <person name="Kronauer D.J."/>
        </authorList>
    </citation>
    <scope>NUCLEOTIDE SEQUENCE [LARGE SCALE GENOMIC DNA]</scope>
</reference>
<name>A0A026WYV9_OOCBI</name>
<proteinExistence type="predicted"/>
<sequence>MPREGEERQGMARRGETKRGGVSYRGDFTVREKECGRHDATRVRGRGQQGREEQRDGGW</sequence>
<dbReference type="EMBL" id="KK107063">
    <property type="protein sequence ID" value="EZA61207.1"/>
    <property type="molecule type" value="Genomic_DNA"/>
</dbReference>
<evidence type="ECO:0000313" key="2">
    <source>
        <dbReference type="EMBL" id="EZA61207.1"/>
    </source>
</evidence>
<gene>
    <name evidence="2" type="ORF">X777_08419</name>
</gene>
<dbReference type="AlphaFoldDB" id="A0A026WYV9"/>
<feature type="region of interest" description="Disordered" evidence="1">
    <location>
        <begin position="1"/>
        <end position="59"/>
    </location>
</feature>
<feature type="compositionally biased region" description="Basic and acidic residues" evidence="1">
    <location>
        <begin position="1"/>
        <end position="19"/>
    </location>
</feature>
<dbReference type="Proteomes" id="UP000053097">
    <property type="component" value="Unassembled WGS sequence"/>
</dbReference>